<accession>A0A4Y2AYD7</accession>
<comment type="caution">
    <text evidence="1">The sequence shown here is derived from an EMBL/GenBank/DDBJ whole genome shotgun (WGS) entry which is preliminary data.</text>
</comment>
<evidence type="ECO:0000313" key="1">
    <source>
        <dbReference type="EMBL" id="GBL84813.1"/>
    </source>
</evidence>
<dbReference type="Proteomes" id="UP000499080">
    <property type="component" value="Unassembled WGS sequence"/>
</dbReference>
<organism evidence="1 2">
    <name type="scientific">Araneus ventricosus</name>
    <name type="common">Orbweaver spider</name>
    <name type="synonym">Epeira ventricosa</name>
    <dbReference type="NCBI Taxonomy" id="182803"/>
    <lineage>
        <taxon>Eukaryota</taxon>
        <taxon>Metazoa</taxon>
        <taxon>Ecdysozoa</taxon>
        <taxon>Arthropoda</taxon>
        <taxon>Chelicerata</taxon>
        <taxon>Arachnida</taxon>
        <taxon>Araneae</taxon>
        <taxon>Araneomorphae</taxon>
        <taxon>Entelegynae</taxon>
        <taxon>Araneoidea</taxon>
        <taxon>Araneidae</taxon>
        <taxon>Araneus</taxon>
    </lineage>
</organism>
<evidence type="ECO:0000313" key="2">
    <source>
        <dbReference type="Proteomes" id="UP000499080"/>
    </source>
</evidence>
<reference evidence="1 2" key="1">
    <citation type="journal article" date="2019" name="Sci. Rep.">
        <title>Orb-weaving spider Araneus ventricosus genome elucidates the spidroin gene catalogue.</title>
        <authorList>
            <person name="Kono N."/>
            <person name="Nakamura H."/>
            <person name="Ohtoshi R."/>
            <person name="Moran D.A.P."/>
            <person name="Shinohara A."/>
            <person name="Yoshida Y."/>
            <person name="Fujiwara M."/>
            <person name="Mori M."/>
            <person name="Tomita M."/>
            <person name="Arakawa K."/>
        </authorList>
    </citation>
    <scope>NUCLEOTIDE SEQUENCE [LARGE SCALE GENOMIC DNA]</scope>
</reference>
<proteinExistence type="predicted"/>
<keyword evidence="2" id="KW-1185">Reference proteome</keyword>
<gene>
    <name evidence="1" type="ORF">AVEN_93845_1</name>
</gene>
<dbReference type="AlphaFoldDB" id="A0A4Y2AYD7"/>
<protein>
    <submittedName>
        <fullName evidence="1">Uncharacterized protein</fullName>
    </submittedName>
</protein>
<dbReference type="EMBL" id="BGPR01000039">
    <property type="protein sequence ID" value="GBL84813.1"/>
    <property type="molecule type" value="Genomic_DNA"/>
</dbReference>
<sequence length="133" mass="14201">MTVAAIASSTEAGVLAANHLAMAQPFPKEVRTITGGGTLSPTITIPTEEATSCLLIRQLVISVYSRCPLPVSRGPNALPLVWCGSLVRVVSAQVSSNRDSKLRGPSKLALLLLPQKYQKNEKRLELKKVLGNP</sequence>
<name>A0A4Y2AYD7_ARAVE</name>